<evidence type="ECO:0000256" key="2">
    <source>
        <dbReference type="ARBA" id="ARBA00022840"/>
    </source>
</evidence>
<dbReference type="Gene3D" id="1.10.510.10">
    <property type="entry name" value="Transferase(Phosphotransferase) domain 1"/>
    <property type="match status" value="1"/>
</dbReference>
<dbReference type="SUPFAM" id="SSF56112">
    <property type="entry name" value="Protein kinase-like (PK-like)"/>
    <property type="match status" value="1"/>
</dbReference>
<dbReference type="GO" id="GO:0005524">
    <property type="term" value="F:ATP binding"/>
    <property type="evidence" value="ECO:0007669"/>
    <property type="project" value="UniProtKB-KW"/>
</dbReference>
<name>A0AAD6R4G7_9ROSI</name>
<evidence type="ECO:0000256" key="1">
    <source>
        <dbReference type="ARBA" id="ARBA00022741"/>
    </source>
</evidence>
<dbReference type="Proteomes" id="UP001164929">
    <property type="component" value="Chromosome 4"/>
</dbReference>
<keyword evidence="3" id="KW-0675">Receptor</keyword>
<dbReference type="PANTHER" id="PTHR27001:SF931">
    <property type="entry name" value="OS11G0664100 PROTEIN"/>
    <property type="match status" value="1"/>
</dbReference>
<gene>
    <name evidence="3" type="ORF">NC653_012327</name>
</gene>
<sequence length="137" mass="15259">MLRKVYGRGNSGNVSFPIVQLPLAVHGFTRSRKKSRKPGGSRSAASPLSFPVVVLLELVSGRKPLERGKYLVADVSSSLYRKKDLYNLHELLDPSIRLDTIPKGLDKMVDLAMKCVQEKGRDRPTMGEVVKEIEIIL</sequence>
<proteinExistence type="predicted"/>
<keyword evidence="3" id="KW-0418">Kinase</keyword>
<evidence type="ECO:0000313" key="4">
    <source>
        <dbReference type="Proteomes" id="UP001164929"/>
    </source>
</evidence>
<keyword evidence="1" id="KW-0547">Nucleotide-binding</keyword>
<keyword evidence="4" id="KW-1185">Reference proteome</keyword>
<accession>A0AAD6R4G7</accession>
<protein>
    <submittedName>
        <fullName evidence="3">Leucine-rich repeat receptor-like protein kinase</fullName>
    </submittedName>
</protein>
<dbReference type="InterPro" id="IPR011009">
    <property type="entry name" value="Kinase-like_dom_sf"/>
</dbReference>
<dbReference type="PANTHER" id="PTHR27001">
    <property type="entry name" value="OS01G0253100 PROTEIN"/>
    <property type="match status" value="1"/>
</dbReference>
<reference evidence="3 4" key="1">
    <citation type="journal article" date="2023" name="Mol. Ecol. Resour.">
        <title>Chromosome-level genome assembly of a triploid poplar Populus alba 'Berolinensis'.</title>
        <authorList>
            <person name="Chen S."/>
            <person name="Yu Y."/>
            <person name="Wang X."/>
            <person name="Wang S."/>
            <person name="Zhang T."/>
            <person name="Zhou Y."/>
            <person name="He R."/>
            <person name="Meng N."/>
            <person name="Wang Y."/>
            <person name="Liu W."/>
            <person name="Liu Z."/>
            <person name="Liu J."/>
            <person name="Guo Q."/>
            <person name="Huang H."/>
            <person name="Sederoff R.R."/>
            <person name="Wang G."/>
            <person name="Qu G."/>
            <person name="Chen S."/>
        </authorList>
    </citation>
    <scope>NUCLEOTIDE SEQUENCE [LARGE SCALE GENOMIC DNA]</scope>
    <source>
        <strain evidence="3">SC-2020</strain>
    </source>
</reference>
<keyword evidence="2" id="KW-0067">ATP-binding</keyword>
<dbReference type="AlphaFoldDB" id="A0AAD6R4G7"/>
<keyword evidence="3" id="KW-0808">Transferase</keyword>
<comment type="caution">
    <text evidence="3">The sequence shown here is derived from an EMBL/GenBank/DDBJ whole genome shotgun (WGS) entry which is preliminary data.</text>
</comment>
<organism evidence="3 4">
    <name type="scientific">Populus alba x Populus x berolinensis</name>
    <dbReference type="NCBI Taxonomy" id="444605"/>
    <lineage>
        <taxon>Eukaryota</taxon>
        <taxon>Viridiplantae</taxon>
        <taxon>Streptophyta</taxon>
        <taxon>Embryophyta</taxon>
        <taxon>Tracheophyta</taxon>
        <taxon>Spermatophyta</taxon>
        <taxon>Magnoliopsida</taxon>
        <taxon>eudicotyledons</taxon>
        <taxon>Gunneridae</taxon>
        <taxon>Pentapetalae</taxon>
        <taxon>rosids</taxon>
        <taxon>fabids</taxon>
        <taxon>Malpighiales</taxon>
        <taxon>Salicaceae</taxon>
        <taxon>Saliceae</taxon>
        <taxon>Populus</taxon>
    </lineage>
</organism>
<dbReference type="EMBL" id="JAQIZT010000004">
    <property type="protein sequence ID" value="KAJ7002235.1"/>
    <property type="molecule type" value="Genomic_DNA"/>
</dbReference>
<dbReference type="GO" id="GO:0016301">
    <property type="term" value="F:kinase activity"/>
    <property type="evidence" value="ECO:0007669"/>
    <property type="project" value="UniProtKB-KW"/>
</dbReference>
<evidence type="ECO:0000313" key="3">
    <source>
        <dbReference type="EMBL" id="KAJ7002235.1"/>
    </source>
</evidence>
<dbReference type="GO" id="GO:0005886">
    <property type="term" value="C:plasma membrane"/>
    <property type="evidence" value="ECO:0007669"/>
    <property type="project" value="TreeGrafter"/>
</dbReference>